<feature type="active site" description="Acyl-thioester intermediate" evidence="2">
    <location>
        <position position="307"/>
    </location>
</feature>
<accession>A0A1I0M4M9</accession>
<feature type="active site" description="Proton donor/acceptor" evidence="2">
    <location>
        <position position="212"/>
    </location>
</feature>
<dbReference type="NCBIfam" id="TIGR03064">
    <property type="entry name" value="sortase_srtB"/>
    <property type="match status" value="1"/>
</dbReference>
<name>A0A1I0M4M9_9FIRM</name>
<dbReference type="AlphaFoldDB" id="A0A1I0M4M9"/>
<sequence length="328" mass="37060">MDIKDKSKISDEYDKNVDLNKENHLDTDELNSDDGQYELDWDVDSDELDSDELDSNLKSHGPNKHKSDKKKRKLSWGNIIRYIIMIIAAIIFLYSGFMLAKIYLEYKQGDDIYKSIADTVLVPVEATTSDNTQEIQSPFKYDHQALLNINSEGIGYLYIPSINLKLPLAQGSDNDYYLTHAFNKTYNGGGTLFEDYRISNGLSTSHIIIYGHNMKNGSMFAGLNKYLTPSFYKTEGNDIFYIYTGNKLLEYKIFTAYISEPISATYTYNFTNATALQAYAQSMKLLSSYNTGVDVSSATQIVTFSTCTGDGSQRVIVQGTFMNETPLE</sequence>
<evidence type="ECO:0000256" key="3">
    <source>
        <dbReference type="SAM" id="Phobius"/>
    </source>
</evidence>
<protein>
    <submittedName>
        <fullName evidence="4">Sortase B</fullName>
    </submittedName>
</protein>
<organism evidence="4 5">
    <name type="scientific">[Clostridium] fimetarium</name>
    <dbReference type="NCBI Taxonomy" id="99656"/>
    <lineage>
        <taxon>Bacteria</taxon>
        <taxon>Bacillati</taxon>
        <taxon>Bacillota</taxon>
        <taxon>Clostridia</taxon>
        <taxon>Lachnospirales</taxon>
        <taxon>Lachnospiraceae</taxon>
    </lineage>
</organism>
<dbReference type="Gene3D" id="2.40.260.10">
    <property type="entry name" value="Sortase"/>
    <property type="match status" value="1"/>
</dbReference>
<keyword evidence="3" id="KW-0812">Transmembrane</keyword>
<dbReference type="InterPro" id="IPR023365">
    <property type="entry name" value="Sortase_dom-sf"/>
</dbReference>
<gene>
    <name evidence="4" type="ORF">SAMN05421659_101134</name>
</gene>
<reference evidence="4 5" key="1">
    <citation type="submission" date="2016-10" db="EMBL/GenBank/DDBJ databases">
        <authorList>
            <person name="de Groot N.N."/>
        </authorList>
    </citation>
    <scope>NUCLEOTIDE SEQUENCE [LARGE SCALE GENOMIC DNA]</scope>
    <source>
        <strain evidence="4 5">DSM 9179</strain>
    </source>
</reference>
<dbReference type="GO" id="GO:0016787">
    <property type="term" value="F:hydrolase activity"/>
    <property type="evidence" value="ECO:0007669"/>
    <property type="project" value="UniProtKB-KW"/>
</dbReference>
<keyword evidence="3" id="KW-1133">Transmembrane helix</keyword>
<evidence type="ECO:0000256" key="2">
    <source>
        <dbReference type="PIRSR" id="PIRSR605754-1"/>
    </source>
</evidence>
<dbReference type="Proteomes" id="UP000199701">
    <property type="component" value="Unassembled WGS sequence"/>
</dbReference>
<dbReference type="RefSeq" id="WP_092449552.1">
    <property type="nucleotide sequence ID" value="NZ_FOJI01000001.1"/>
</dbReference>
<dbReference type="OrthoDB" id="9806013at2"/>
<proteinExistence type="predicted"/>
<feature type="transmembrane region" description="Helical" evidence="3">
    <location>
        <begin position="79"/>
        <end position="104"/>
    </location>
</feature>
<dbReference type="SUPFAM" id="SSF63817">
    <property type="entry name" value="Sortase"/>
    <property type="match status" value="1"/>
</dbReference>
<dbReference type="Pfam" id="PF04203">
    <property type="entry name" value="Sortase"/>
    <property type="match status" value="1"/>
</dbReference>
<dbReference type="STRING" id="99656.SAMN05421659_101134"/>
<dbReference type="InterPro" id="IPR009835">
    <property type="entry name" value="SrtB"/>
</dbReference>
<keyword evidence="3" id="KW-0472">Membrane</keyword>
<evidence type="ECO:0000313" key="4">
    <source>
        <dbReference type="EMBL" id="SEV82730.1"/>
    </source>
</evidence>
<keyword evidence="5" id="KW-1185">Reference proteome</keyword>
<dbReference type="CDD" id="cd05826">
    <property type="entry name" value="Sortase_B"/>
    <property type="match status" value="1"/>
</dbReference>
<evidence type="ECO:0000256" key="1">
    <source>
        <dbReference type="ARBA" id="ARBA00022801"/>
    </source>
</evidence>
<dbReference type="EMBL" id="FOJI01000001">
    <property type="protein sequence ID" value="SEV82730.1"/>
    <property type="molecule type" value="Genomic_DNA"/>
</dbReference>
<keyword evidence="1" id="KW-0378">Hydrolase</keyword>
<evidence type="ECO:0000313" key="5">
    <source>
        <dbReference type="Proteomes" id="UP000199701"/>
    </source>
</evidence>
<dbReference type="InterPro" id="IPR005754">
    <property type="entry name" value="Sortase"/>
</dbReference>